<keyword evidence="6" id="KW-0067">ATP-binding</keyword>
<evidence type="ECO:0000256" key="4">
    <source>
        <dbReference type="ARBA" id="ARBA00022741"/>
    </source>
</evidence>
<evidence type="ECO:0000259" key="8">
    <source>
        <dbReference type="Pfam" id="PF08544"/>
    </source>
</evidence>
<feature type="domain" description="GHMP kinase C-terminal" evidence="8">
    <location>
        <begin position="262"/>
        <end position="346"/>
    </location>
</feature>
<comment type="caution">
    <text evidence="9">The sequence shown here is derived from an EMBL/GenBank/DDBJ whole genome shotgun (WGS) entry which is preliminary data.</text>
</comment>
<dbReference type="InterPro" id="IPR036554">
    <property type="entry name" value="GHMP_kinase_C_sf"/>
</dbReference>
<dbReference type="PRINTS" id="PR00959">
    <property type="entry name" value="MEVGALKINASE"/>
</dbReference>
<gene>
    <name evidence="9" type="ORF">BU202_06535</name>
</gene>
<reference evidence="10" key="1">
    <citation type="submission" date="2016-12" db="EMBL/GenBank/DDBJ databases">
        <authorList>
            <person name="Gulvik C.A."/>
        </authorList>
    </citation>
    <scope>NUCLEOTIDE SEQUENCE [LARGE SCALE GENOMIC DNA]</scope>
    <source>
        <strain evidence="10">NED12-00049-6B</strain>
    </source>
</reference>
<dbReference type="OrthoDB" id="1522677at2"/>
<dbReference type="EC" id="2.7.4.2" evidence="2"/>
<name>A0A1Q8E7B3_9STRE</name>
<dbReference type="InterPro" id="IPR014721">
    <property type="entry name" value="Ribsml_uS5_D2-typ_fold_subgr"/>
</dbReference>
<dbReference type="InterPro" id="IPR020568">
    <property type="entry name" value="Ribosomal_Su5_D2-typ_SF"/>
</dbReference>
<evidence type="ECO:0000256" key="1">
    <source>
        <dbReference type="ARBA" id="ARBA00005017"/>
    </source>
</evidence>
<evidence type="ECO:0000313" key="9">
    <source>
        <dbReference type="EMBL" id="OLF47684.1"/>
    </source>
</evidence>
<dbReference type="AlphaFoldDB" id="A0A1Q8E7B3"/>
<dbReference type="GO" id="GO:0019287">
    <property type="term" value="P:isopentenyl diphosphate biosynthetic process, mevalonate pathway"/>
    <property type="evidence" value="ECO:0007669"/>
    <property type="project" value="UniProtKB-UniPathway"/>
</dbReference>
<sequence>MIEASAPGKLYLAGEYAVVEAGYPAVIAAVDQHLFVRLEQVETGKIHSTQHPDLFVTWTRHDHHICPGATNPYQLITSSMQVVEDYVRALGVDTETFYQVEIRSDLDDEQSGTKYGLGSSGAVTVGVVKALLAYYKQAAVPLLVYKLSALAQLRIGASGSFGDLAASSFGGIVAYHSVDRTWLKEAMECLTILELVAQDWQGLSIESLDLPEGLELLVGWTGSAASTDQLVAGMQGQLQQEEKEAVHRQFLTANRLCLEQFIQACKANDRETVREAIRTNRQQLQDFSAGMGIVIETPQLARLCQLALAQGAVAKSSGAGGGDCGICLVDSPKQKEKITKAWEEVGIVPLPLSIAYRE</sequence>
<dbReference type="InterPro" id="IPR013750">
    <property type="entry name" value="GHMP_kinase_C_dom"/>
</dbReference>
<evidence type="ECO:0000313" key="10">
    <source>
        <dbReference type="Proteomes" id="UP000186890"/>
    </source>
</evidence>
<dbReference type="UniPathway" id="UPA00057">
    <property type="reaction ID" value="UER00099"/>
</dbReference>
<dbReference type="SUPFAM" id="SSF55060">
    <property type="entry name" value="GHMP Kinase, C-terminal domain"/>
    <property type="match status" value="1"/>
</dbReference>
<dbReference type="Proteomes" id="UP000186890">
    <property type="component" value="Unassembled WGS sequence"/>
</dbReference>
<dbReference type="GO" id="GO:0005524">
    <property type="term" value="F:ATP binding"/>
    <property type="evidence" value="ECO:0007669"/>
    <property type="project" value="UniProtKB-KW"/>
</dbReference>
<evidence type="ECO:0000259" key="7">
    <source>
        <dbReference type="Pfam" id="PF00288"/>
    </source>
</evidence>
<dbReference type="Gene3D" id="3.30.230.10">
    <property type="match status" value="1"/>
</dbReference>
<dbReference type="PANTHER" id="PTHR31814:SF2">
    <property type="entry name" value="PHOSPHOMEVALONATE KINASE"/>
    <property type="match status" value="1"/>
</dbReference>
<dbReference type="NCBIfam" id="TIGR01220">
    <property type="entry name" value="Pmev_kin_Gr_pos"/>
    <property type="match status" value="1"/>
</dbReference>
<dbReference type="SUPFAM" id="SSF54211">
    <property type="entry name" value="Ribosomal protein S5 domain 2-like"/>
    <property type="match status" value="1"/>
</dbReference>
<dbReference type="InterPro" id="IPR005917">
    <property type="entry name" value="Pmev_kinase_bact"/>
</dbReference>
<feature type="domain" description="GHMP kinase N-terminal" evidence="7">
    <location>
        <begin position="84"/>
        <end position="171"/>
    </location>
</feature>
<evidence type="ECO:0000256" key="6">
    <source>
        <dbReference type="ARBA" id="ARBA00022840"/>
    </source>
</evidence>
<accession>A0A1Q8E7B3</accession>
<proteinExistence type="predicted"/>
<protein>
    <recommendedName>
        <fullName evidence="2">phosphomevalonate kinase</fullName>
        <ecNumber evidence="2">2.7.4.2</ecNumber>
    </recommendedName>
</protein>
<dbReference type="InterPro" id="IPR035102">
    <property type="entry name" value="Phosphomevalonate_kinase"/>
</dbReference>
<dbReference type="EMBL" id="MSJM01000005">
    <property type="protein sequence ID" value="OLF47684.1"/>
    <property type="molecule type" value="Genomic_DNA"/>
</dbReference>
<organism evidence="9 10">
    <name type="scientific">Streptococcus cuniculi</name>
    <dbReference type="NCBI Taxonomy" id="1432788"/>
    <lineage>
        <taxon>Bacteria</taxon>
        <taxon>Bacillati</taxon>
        <taxon>Bacillota</taxon>
        <taxon>Bacilli</taxon>
        <taxon>Lactobacillales</taxon>
        <taxon>Streptococcaceae</taxon>
        <taxon>Streptococcus</taxon>
    </lineage>
</organism>
<keyword evidence="4" id="KW-0547">Nucleotide-binding</keyword>
<dbReference type="PANTHER" id="PTHR31814">
    <property type="match status" value="1"/>
</dbReference>
<evidence type="ECO:0000256" key="3">
    <source>
        <dbReference type="ARBA" id="ARBA00022679"/>
    </source>
</evidence>
<comment type="pathway">
    <text evidence="1">Isoprenoid biosynthesis; isopentenyl diphosphate biosynthesis via mevalonate pathway; isopentenyl diphosphate from (R)-mevalonate: step 2/3.</text>
</comment>
<dbReference type="RefSeq" id="WP_075104991.1">
    <property type="nucleotide sequence ID" value="NZ_MSJM01000005.1"/>
</dbReference>
<evidence type="ECO:0000256" key="5">
    <source>
        <dbReference type="ARBA" id="ARBA00022777"/>
    </source>
</evidence>
<dbReference type="InterPro" id="IPR006204">
    <property type="entry name" value="GHMP_kinase_N_dom"/>
</dbReference>
<keyword evidence="10" id="KW-1185">Reference proteome</keyword>
<dbReference type="Pfam" id="PF08544">
    <property type="entry name" value="GHMP_kinases_C"/>
    <property type="match status" value="1"/>
</dbReference>
<evidence type="ECO:0000256" key="2">
    <source>
        <dbReference type="ARBA" id="ARBA00012958"/>
    </source>
</evidence>
<keyword evidence="3" id="KW-0808">Transferase</keyword>
<keyword evidence="5 9" id="KW-0418">Kinase</keyword>
<dbReference type="Gene3D" id="3.30.70.890">
    <property type="entry name" value="GHMP kinase, C-terminal domain"/>
    <property type="match status" value="1"/>
</dbReference>
<dbReference type="Pfam" id="PF00288">
    <property type="entry name" value="GHMP_kinases_N"/>
    <property type="match status" value="1"/>
</dbReference>
<dbReference type="GO" id="GO:0004631">
    <property type="term" value="F:phosphomevalonate kinase activity"/>
    <property type="evidence" value="ECO:0007669"/>
    <property type="project" value="UniProtKB-EC"/>
</dbReference>